<evidence type="ECO:0000313" key="4">
    <source>
        <dbReference type="Proteomes" id="UP000011514"/>
    </source>
</evidence>
<dbReference type="SUPFAM" id="SSF53850">
    <property type="entry name" value="Periplasmic binding protein-like II"/>
    <property type="match status" value="1"/>
</dbReference>
<keyword evidence="1" id="KW-0732">Signal</keyword>
<sequence length="350" mass="38050">MTHSDDELYNINDWRGDGPQVGERPSEYTGLSVLDLPDLRGEITVYLGGGEGGLYEDAMQRIQNLYRDFSVYIRPASSSQLANTIIEEANAGQSPADVFWAIDAGSVGVVAENGATLTLPDHVTQSVPDTYHPTDEWVGIMGRARSIPFNTDQFDEADIPDAVAEFPEHPPFEDGMGWAPTYGAFQAFVTAMRELNGREATKQWLEAMQEHGVETYGNEFQVANAVASGEIAAGFSNHYYSRLVYEERPDAPIELAFTENDAGALVNCSGAGVIQNSSNPETAANFIHHLLSIEVQEFLGTRGFGYPLVPSVPPIGNLPTIDELNPPDLDLSTLANVEPTLDLLREVGAL</sequence>
<dbReference type="STRING" id="1227484.C471_10866"/>
<comment type="caution">
    <text evidence="3">The sequence shown here is derived from an EMBL/GenBank/DDBJ whole genome shotgun (WGS) entry which is preliminary data.</text>
</comment>
<dbReference type="Pfam" id="PF13416">
    <property type="entry name" value="SBP_bac_8"/>
    <property type="match status" value="1"/>
</dbReference>
<dbReference type="AlphaFoldDB" id="M0DRH8"/>
<protein>
    <submittedName>
        <fullName evidence="3">Extracellular solute-binding protein</fullName>
    </submittedName>
</protein>
<evidence type="ECO:0000256" key="2">
    <source>
        <dbReference type="SAM" id="MobiDB-lite"/>
    </source>
</evidence>
<dbReference type="EMBL" id="AOJE01000058">
    <property type="protein sequence ID" value="ELZ38080.1"/>
    <property type="molecule type" value="Genomic_DNA"/>
</dbReference>
<reference evidence="3 4" key="1">
    <citation type="journal article" date="2014" name="PLoS Genet.">
        <title>Phylogenetically driven sequencing of extremely halophilic archaea reveals strategies for static and dynamic osmo-response.</title>
        <authorList>
            <person name="Becker E.A."/>
            <person name="Seitzer P.M."/>
            <person name="Tritt A."/>
            <person name="Larsen D."/>
            <person name="Krusor M."/>
            <person name="Yao A.I."/>
            <person name="Wu D."/>
            <person name="Madern D."/>
            <person name="Eisen J.A."/>
            <person name="Darling A.E."/>
            <person name="Facciotti M.T."/>
        </authorList>
    </citation>
    <scope>NUCLEOTIDE SEQUENCE [LARGE SCALE GENOMIC DNA]</scope>
    <source>
        <strain evidence="3 4">DSM 1137</strain>
    </source>
</reference>
<evidence type="ECO:0000256" key="1">
    <source>
        <dbReference type="ARBA" id="ARBA00022729"/>
    </source>
</evidence>
<proteinExistence type="predicted"/>
<dbReference type="PIRSF" id="PIRSF002825">
    <property type="entry name" value="CfbpA"/>
    <property type="match status" value="1"/>
</dbReference>
<dbReference type="PANTHER" id="PTHR30006:SF24">
    <property type="entry name" value="SLL0237 PROTEIN"/>
    <property type="match status" value="1"/>
</dbReference>
<dbReference type="Proteomes" id="UP000011514">
    <property type="component" value="Unassembled WGS sequence"/>
</dbReference>
<accession>M0DRH8</accession>
<dbReference type="PATRIC" id="fig|1227484.4.peg.2135"/>
<dbReference type="PANTHER" id="PTHR30006">
    <property type="entry name" value="THIAMINE-BINDING PERIPLASMIC PROTEIN-RELATED"/>
    <property type="match status" value="1"/>
</dbReference>
<evidence type="ECO:0000313" key="3">
    <source>
        <dbReference type="EMBL" id="ELZ38080.1"/>
    </source>
</evidence>
<dbReference type="Gene3D" id="3.40.190.10">
    <property type="entry name" value="Periplasmic binding protein-like II"/>
    <property type="match status" value="2"/>
</dbReference>
<dbReference type="InterPro" id="IPR006059">
    <property type="entry name" value="SBP"/>
</dbReference>
<dbReference type="eggNOG" id="arCOG00227">
    <property type="taxonomic scope" value="Archaea"/>
</dbReference>
<keyword evidence="4" id="KW-1185">Reference proteome</keyword>
<name>M0DRH8_9EURY</name>
<feature type="region of interest" description="Disordered" evidence="2">
    <location>
        <begin position="1"/>
        <end position="27"/>
    </location>
</feature>
<organism evidence="3 4">
    <name type="scientific">Halorubrum saccharovorum DSM 1137</name>
    <dbReference type="NCBI Taxonomy" id="1227484"/>
    <lineage>
        <taxon>Archaea</taxon>
        <taxon>Methanobacteriati</taxon>
        <taxon>Methanobacteriota</taxon>
        <taxon>Stenosarchaea group</taxon>
        <taxon>Halobacteria</taxon>
        <taxon>Halobacteriales</taxon>
        <taxon>Haloferacaceae</taxon>
        <taxon>Halorubrum</taxon>
    </lineage>
</organism>
<dbReference type="InterPro" id="IPR026045">
    <property type="entry name" value="Ferric-bd"/>
</dbReference>
<gene>
    <name evidence="3" type="ORF">C471_10866</name>
</gene>